<proteinExistence type="predicted"/>
<sequence>MVLLIWYHLSWSHPRSDVARTHVYPSLEKERNSIKLSTDKMRRIYDQEQSAKKIQNQCKKRRLKLFHSKTGKMNKQQRLPLPLKAPPISTNALKPSSSPTYQQQLHHYSSGTVSPPRPLSPTLYTTAPTPSSTPKNDNLSLRSSM</sequence>
<evidence type="ECO:0000313" key="2">
    <source>
        <dbReference type="EMBL" id="KAF2852972.1"/>
    </source>
</evidence>
<organism evidence="2 3">
    <name type="scientific">Plenodomus tracheiphilus IPT5</name>
    <dbReference type="NCBI Taxonomy" id="1408161"/>
    <lineage>
        <taxon>Eukaryota</taxon>
        <taxon>Fungi</taxon>
        <taxon>Dikarya</taxon>
        <taxon>Ascomycota</taxon>
        <taxon>Pezizomycotina</taxon>
        <taxon>Dothideomycetes</taxon>
        <taxon>Pleosporomycetidae</taxon>
        <taxon>Pleosporales</taxon>
        <taxon>Pleosporineae</taxon>
        <taxon>Leptosphaeriaceae</taxon>
        <taxon>Plenodomus</taxon>
    </lineage>
</organism>
<reference evidence="2" key="1">
    <citation type="submission" date="2020-01" db="EMBL/GenBank/DDBJ databases">
        <authorList>
            <consortium name="DOE Joint Genome Institute"/>
            <person name="Haridas S."/>
            <person name="Albert R."/>
            <person name="Binder M."/>
            <person name="Bloem J."/>
            <person name="Labutti K."/>
            <person name="Salamov A."/>
            <person name="Andreopoulos B."/>
            <person name="Baker S.E."/>
            <person name="Barry K."/>
            <person name="Bills G."/>
            <person name="Bluhm B.H."/>
            <person name="Cannon C."/>
            <person name="Castanera R."/>
            <person name="Culley D.E."/>
            <person name="Daum C."/>
            <person name="Ezra D."/>
            <person name="Gonzalez J.B."/>
            <person name="Henrissat B."/>
            <person name="Kuo A."/>
            <person name="Liang C."/>
            <person name="Lipzen A."/>
            <person name="Lutzoni F."/>
            <person name="Magnuson J."/>
            <person name="Mondo S."/>
            <person name="Nolan M."/>
            <person name="Ohm R."/>
            <person name="Pangilinan J."/>
            <person name="Park H.-J."/>
            <person name="Ramirez L."/>
            <person name="Alfaro M."/>
            <person name="Sun H."/>
            <person name="Tritt A."/>
            <person name="Yoshinaga Y."/>
            <person name="Zwiers L.-H."/>
            <person name="Turgeon B.G."/>
            <person name="Goodwin S.B."/>
            <person name="Spatafora J.W."/>
            <person name="Crous P.W."/>
            <person name="Grigoriev I.V."/>
        </authorList>
    </citation>
    <scope>NUCLEOTIDE SEQUENCE</scope>
    <source>
        <strain evidence="2">IPT5</strain>
    </source>
</reference>
<keyword evidence="3" id="KW-1185">Reference proteome</keyword>
<protein>
    <submittedName>
        <fullName evidence="2">Uncharacterized protein</fullName>
    </submittedName>
</protein>
<evidence type="ECO:0000256" key="1">
    <source>
        <dbReference type="SAM" id="MobiDB-lite"/>
    </source>
</evidence>
<feature type="compositionally biased region" description="Polar residues" evidence="1">
    <location>
        <begin position="88"/>
        <end position="113"/>
    </location>
</feature>
<dbReference type="AlphaFoldDB" id="A0A6A7BCI0"/>
<dbReference type="EMBL" id="MU006297">
    <property type="protein sequence ID" value="KAF2852972.1"/>
    <property type="molecule type" value="Genomic_DNA"/>
</dbReference>
<name>A0A6A7BCI0_9PLEO</name>
<accession>A0A6A7BCI0</accession>
<feature type="region of interest" description="Disordered" evidence="1">
    <location>
        <begin position="66"/>
        <end position="145"/>
    </location>
</feature>
<dbReference type="Proteomes" id="UP000799423">
    <property type="component" value="Unassembled WGS sequence"/>
</dbReference>
<gene>
    <name evidence="2" type="ORF">T440DRAFT_24212</name>
</gene>
<evidence type="ECO:0000313" key="3">
    <source>
        <dbReference type="Proteomes" id="UP000799423"/>
    </source>
</evidence>
<feature type="compositionally biased region" description="Polar residues" evidence="1">
    <location>
        <begin position="122"/>
        <end position="145"/>
    </location>
</feature>